<dbReference type="Proteomes" id="UP000789920">
    <property type="component" value="Unassembled WGS sequence"/>
</dbReference>
<sequence length="49" mass="5328">NTVLQKDSASSSTSFSTISEAAIQENYDELSSSNDNENNCSSDSNYEED</sequence>
<comment type="caution">
    <text evidence="1">The sequence shown here is derived from an EMBL/GenBank/DDBJ whole genome shotgun (WGS) entry which is preliminary data.</text>
</comment>
<feature type="non-terminal residue" evidence="1">
    <location>
        <position position="1"/>
    </location>
</feature>
<evidence type="ECO:0000313" key="2">
    <source>
        <dbReference type="Proteomes" id="UP000789920"/>
    </source>
</evidence>
<organism evidence="1 2">
    <name type="scientific">Racocetra persica</name>
    <dbReference type="NCBI Taxonomy" id="160502"/>
    <lineage>
        <taxon>Eukaryota</taxon>
        <taxon>Fungi</taxon>
        <taxon>Fungi incertae sedis</taxon>
        <taxon>Mucoromycota</taxon>
        <taxon>Glomeromycotina</taxon>
        <taxon>Glomeromycetes</taxon>
        <taxon>Diversisporales</taxon>
        <taxon>Gigasporaceae</taxon>
        <taxon>Racocetra</taxon>
    </lineage>
</organism>
<evidence type="ECO:0000313" key="1">
    <source>
        <dbReference type="EMBL" id="CAG8719699.1"/>
    </source>
</evidence>
<name>A0ACA9PQ99_9GLOM</name>
<proteinExistence type="predicted"/>
<protein>
    <submittedName>
        <fullName evidence="1">23178_t:CDS:1</fullName>
    </submittedName>
</protein>
<keyword evidence="2" id="KW-1185">Reference proteome</keyword>
<gene>
    <name evidence="1" type="ORF">RPERSI_LOCUS11197</name>
</gene>
<accession>A0ACA9PQ99</accession>
<reference evidence="1" key="1">
    <citation type="submission" date="2021-06" db="EMBL/GenBank/DDBJ databases">
        <authorList>
            <person name="Kallberg Y."/>
            <person name="Tangrot J."/>
            <person name="Rosling A."/>
        </authorList>
    </citation>
    <scope>NUCLEOTIDE SEQUENCE</scope>
    <source>
        <strain evidence="1">MA461A</strain>
    </source>
</reference>
<dbReference type="EMBL" id="CAJVQC010022810">
    <property type="protein sequence ID" value="CAG8719699.1"/>
    <property type="molecule type" value="Genomic_DNA"/>
</dbReference>